<dbReference type="InterPro" id="IPR000742">
    <property type="entry name" value="EGF"/>
</dbReference>
<organism evidence="3 4">
    <name type="scientific">Eumeta variegata</name>
    <name type="common">Bagworm moth</name>
    <name type="synonym">Eumeta japonica</name>
    <dbReference type="NCBI Taxonomy" id="151549"/>
    <lineage>
        <taxon>Eukaryota</taxon>
        <taxon>Metazoa</taxon>
        <taxon>Ecdysozoa</taxon>
        <taxon>Arthropoda</taxon>
        <taxon>Hexapoda</taxon>
        <taxon>Insecta</taxon>
        <taxon>Pterygota</taxon>
        <taxon>Neoptera</taxon>
        <taxon>Endopterygota</taxon>
        <taxon>Lepidoptera</taxon>
        <taxon>Glossata</taxon>
        <taxon>Ditrysia</taxon>
        <taxon>Tineoidea</taxon>
        <taxon>Psychidae</taxon>
        <taxon>Oiketicinae</taxon>
        <taxon>Eumeta</taxon>
    </lineage>
</organism>
<dbReference type="Proteomes" id="UP000299102">
    <property type="component" value="Unassembled WGS sequence"/>
</dbReference>
<feature type="domain" description="EGF-like" evidence="1 2">
    <location>
        <begin position="123"/>
        <end position="134"/>
    </location>
</feature>
<proteinExistence type="predicted"/>
<sequence length="318" mass="34892">MEGYSGADCGVGPLCPRAANTCHHGGTCRSLLPTTDETQGRSRDKTAGIDQQIGCDFFAIPLRANIERVIDNIAMNFLQNSLDSVRLTSREDNQNYLSQFFDKKSQNFCSDRIRQMGPAAVSCLCAPGYTGDLCESQLATPECGIEECSEECRDSVCDCNPKDDDFTSARFETKLQVADQQNFNVSQEILTQAISEIIIATKAALSYCDCRQTPGEADSAGARSVWLRIWGARREAGAVRTALARLAASIRPKSKLRFLHTNLYFDMQPALTLHVRDLTKKKTSPLAPNNPNERRATCKSLIVLGGRGGRAGGANRRR</sequence>
<comment type="caution">
    <text evidence="3">The sequence shown here is derived from an EMBL/GenBank/DDBJ whole genome shotgun (WGS) entry which is preliminary data.</text>
</comment>
<keyword evidence="4" id="KW-1185">Reference proteome</keyword>
<gene>
    <name evidence="3" type="ORF">EVAR_58033_1</name>
</gene>
<dbReference type="OrthoDB" id="6138650at2759"/>
<evidence type="ECO:0000259" key="1">
    <source>
        <dbReference type="PROSITE" id="PS00022"/>
    </source>
</evidence>
<protein>
    <recommendedName>
        <fullName evidence="1 2">EGF-like domain-containing protein</fullName>
    </recommendedName>
</protein>
<dbReference type="Gene3D" id="2.10.25.10">
    <property type="entry name" value="Laminin"/>
    <property type="match status" value="1"/>
</dbReference>
<name>A0A4C1ZIS1_EUMVA</name>
<dbReference type="PROSITE" id="PS00022">
    <property type="entry name" value="EGF_1"/>
    <property type="match status" value="1"/>
</dbReference>
<evidence type="ECO:0000259" key="2">
    <source>
        <dbReference type="PROSITE" id="PS01186"/>
    </source>
</evidence>
<accession>A0A4C1ZIS1</accession>
<dbReference type="PROSITE" id="PS01186">
    <property type="entry name" value="EGF_2"/>
    <property type="match status" value="1"/>
</dbReference>
<dbReference type="EMBL" id="BGZK01001874">
    <property type="protein sequence ID" value="GBP87658.1"/>
    <property type="molecule type" value="Genomic_DNA"/>
</dbReference>
<evidence type="ECO:0000313" key="3">
    <source>
        <dbReference type="EMBL" id="GBP87658.1"/>
    </source>
</evidence>
<dbReference type="AlphaFoldDB" id="A0A4C1ZIS1"/>
<evidence type="ECO:0000313" key="4">
    <source>
        <dbReference type="Proteomes" id="UP000299102"/>
    </source>
</evidence>
<reference evidence="3 4" key="1">
    <citation type="journal article" date="2019" name="Commun. Biol.">
        <title>The bagworm genome reveals a unique fibroin gene that provides high tensile strength.</title>
        <authorList>
            <person name="Kono N."/>
            <person name="Nakamura H."/>
            <person name="Ohtoshi R."/>
            <person name="Tomita M."/>
            <person name="Numata K."/>
            <person name="Arakawa K."/>
        </authorList>
    </citation>
    <scope>NUCLEOTIDE SEQUENCE [LARGE SCALE GENOMIC DNA]</scope>
</reference>